<protein>
    <recommendedName>
        <fullName evidence="5">WW domain-containing protein</fullName>
    </recommendedName>
</protein>
<dbReference type="OrthoDB" id="2657661at2759"/>
<evidence type="ECO:0000256" key="2">
    <source>
        <dbReference type="SAM" id="Phobius"/>
    </source>
</evidence>
<name>A0A0C9ZA43_9AGAM</name>
<keyword evidence="2" id="KW-1133">Transmembrane helix</keyword>
<feature type="compositionally biased region" description="Basic and acidic residues" evidence="1">
    <location>
        <begin position="148"/>
        <end position="168"/>
    </location>
</feature>
<evidence type="ECO:0000313" key="3">
    <source>
        <dbReference type="EMBL" id="KIK26081.1"/>
    </source>
</evidence>
<reference evidence="3 4" key="1">
    <citation type="submission" date="2014-04" db="EMBL/GenBank/DDBJ databases">
        <authorList>
            <consortium name="DOE Joint Genome Institute"/>
            <person name="Kuo A."/>
            <person name="Kohler A."/>
            <person name="Costa M.D."/>
            <person name="Nagy L.G."/>
            <person name="Floudas D."/>
            <person name="Copeland A."/>
            <person name="Barry K.W."/>
            <person name="Cichocki N."/>
            <person name="Veneault-Fourrey C."/>
            <person name="LaButti K."/>
            <person name="Lindquist E.A."/>
            <person name="Lipzen A."/>
            <person name="Lundell T."/>
            <person name="Morin E."/>
            <person name="Murat C."/>
            <person name="Sun H."/>
            <person name="Tunlid A."/>
            <person name="Henrissat B."/>
            <person name="Grigoriev I.V."/>
            <person name="Hibbett D.S."/>
            <person name="Martin F."/>
            <person name="Nordberg H.P."/>
            <person name="Cantor M.N."/>
            <person name="Hua S.X."/>
        </authorList>
    </citation>
    <scope>NUCLEOTIDE SEQUENCE [LARGE SCALE GENOMIC DNA]</scope>
    <source>
        <strain evidence="3 4">441</strain>
    </source>
</reference>
<feature type="region of interest" description="Disordered" evidence="1">
    <location>
        <begin position="106"/>
        <end position="128"/>
    </location>
</feature>
<dbReference type="STRING" id="765257.A0A0C9ZA43"/>
<evidence type="ECO:0000256" key="1">
    <source>
        <dbReference type="SAM" id="MobiDB-lite"/>
    </source>
</evidence>
<keyword evidence="4" id="KW-1185">Reference proteome</keyword>
<reference evidence="4" key="2">
    <citation type="submission" date="2015-01" db="EMBL/GenBank/DDBJ databases">
        <title>Evolutionary Origins and Diversification of the Mycorrhizal Mutualists.</title>
        <authorList>
            <consortium name="DOE Joint Genome Institute"/>
            <consortium name="Mycorrhizal Genomics Consortium"/>
            <person name="Kohler A."/>
            <person name="Kuo A."/>
            <person name="Nagy L.G."/>
            <person name="Floudas D."/>
            <person name="Copeland A."/>
            <person name="Barry K.W."/>
            <person name="Cichocki N."/>
            <person name="Veneault-Fourrey C."/>
            <person name="LaButti K."/>
            <person name="Lindquist E.A."/>
            <person name="Lipzen A."/>
            <person name="Lundell T."/>
            <person name="Morin E."/>
            <person name="Murat C."/>
            <person name="Riley R."/>
            <person name="Ohm R."/>
            <person name="Sun H."/>
            <person name="Tunlid A."/>
            <person name="Henrissat B."/>
            <person name="Grigoriev I.V."/>
            <person name="Hibbett D.S."/>
            <person name="Martin F."/>
        </authorList>
    </citation>
    <scope>NUCLEOTIDE SEQUENCE [LARGE SCALE GENOMIC DNA]</scope>
    <source>
        <strain evidence="4">441</strain>
    </source>
</reference>
<sequence length="858" mass="96530">MPPTSLNRVRHEFDWQTPGRGKFPGEWNYVTSLFQKLLRFARKHWLLGVLFNLFSSLRRRLLRAVARDGPRRDEIPPKQHRSAGPFPLLECTARTQLVSASRVPTNNVVSGDGLPLPTDTPYRENPHTRSLHLSAQDGESALARADQHNGFRDDETGRGLLDNPHEALHPGGISAFEGSLHDPPDLGPGFKDEDASGGLPRTPSVDLPVPNSGSPPEHPDYSASAQGVNHGLPGTPYVLDPLTHRGSQMLVSPKSERSNRSAKSIRSLASVGRASYRPHTGPEPRTRSHSIRSSRSAAHSTAAPGPHRALETEATLVPPGAQLTSYTTHAVPVEPCGTVEDEHPRFAQITSADVRRYQRNDFKSDAVSDHEISAMQYKYPLYGGDLPDGWKAHRHPEGALFYLLDRTGQPTFTEVNVNDGDIRRDVEYFSTILWGELSHEKEERELEDLKLEEVQLVVEPRSDENGVLCCYYFVDCANRSLFWLDEWDAHDVFSPCKGVDTLSHKGLAVEAHYWGHWDLYPTRCKVTEQLKQEAEAMILHAICDHLTSNVSPAPLNAGELRGFLDLLDHVKPDRLRNRGHDAVVFGRIMKIFYLNYYLNFHGEPCARLNFDQSVHGWKYRPSRIMTICTPLLFFSPMTSIGNLNSIFVDGIVSKEKWNAFINRMNTYLTNTNLLATVLLNANVGFLSVHTVDDGNGTSLRQISSYLSLMASFSSILVGLILVRHNRTESQNFVFAAAKFLASLWHPKHGLEVLAILYGLPHGFLLWGMLLFLIALSAEWWNPGDLLSRVIIGMAMFVTSLLMGWCMWTARNRVEYWWFQVDPNQPRSNNNHEGGRDAQRGRGRRPRWMRTAVEGILRL</sequence>
<feature type="transmembrane region" description="Helical" evidence="2">
    <location>
        <begin position="702"/>
        <end position="722"/>
    </location>
</feature>
<keyword evidence="2" id="KW-0812">Transmembrane</keyword>
<evidence type="ECO:0008006" key="5">
    <source>
        <dbReference type="Google" id="ProtNLM"/>
    </source>
</evidence>
<feature type="transmembrane region" description="Helical" evidence="2">
    <location>
        <begin position="631"/>
        <end position="652"/>
    </location>
</feature>
<accession>A0A0C9ZA43</accession>
<keyword evidence="2" id="KW-0472">Membrane</keyword>
<feature type="compositionally biased region" description="Low complexity" evidence="1">
    <location>
        <begin position="293"/>
        <end position="303"/>
    </location>
</feature>
<organism evidence="3 4">
    <name type="scientific">Pisolithus microcarpus 441</name>
    <dbReference type="NCBI Taxonomy" id="765257"/>
    <lineage>
        <taxon>Eukaryota</taxon>
        <taxon>Fungi</taxon>
        <taxon>Dikarya</taxon>
        <taxon>Basidiomycota</taxon>
        <taxon>Agaricomycotina</taxon>
        <taxon>Agaricomycetes</taxon>
        <taxon>Agaricomycetidae</taxon>
        <taxon>Boletales</taxon>
        <taxon>Sclerodermatineae</taxon>
        <taxon>Pisolithaceae</taxon>
        <taxon>Pisolithus</taxon>
    </lineage>
</organism>
<feature type="transmembrane region" description="Helical" evidence="2">
    <location>
        <begin position="789"/>
        <end position="809"/>
    </location>
</feature>
<dbReference type="EMBL" id="KN833704">
    <property type="protein sequence ID" value="KIK26081.1"/>
    <property type="molecule type" value="Genomic_DNA"/>
</dbReference>
<dbReference type="AlphaFoldDB" id="A0A0C9ZA43"/>
<gene>
    <name evidence="3" type="ORF">PISMIDRAFT_676644</name>
</gene>
<proteinExistence type="predicted"/>
<dbReference type="Proteomes" id="UP000054018">
    <property type="component" value="Unassembled WGS sequence"/>
</dbReference>
<evidence type="ECO:0000313" key="4">
    <source>
        <dbReference type="Proteomes" id="UP000054018"/>
    </source>
</evidence>
<dbReference type="HOGENOM" id="CLU_333201_0_0_1"/>
<feature type="compositionally biased region" description="Basic and acidic residues" evidence="1">
    <location>
        <begin position="179"/>
        <end position="194"/>
    </location>
</feature>
<feature type="transmembrane region" description="Helical" evidence="2">
    <location>
        <begin position="673"/>
        <end position="690"/>
    </location>
</feature>
<feature type="region of interest" description="Disordered" evidence="1">
    <location>
        <begin position="148"/>
        <end position="308"/>
    </location>
</feature>
<feature type="transmembrane region" description="Helical" evidence="2">
    <location>
        <begin position="752"/>
        <end position="777"/>
    </location>
</feature>